<keyword evidence="2" id="KW-0472">Membrane</keyword>
<dbReference type="SUPFAM" id="SSF54523">
    <property type="entry name" value="Pili subunits"/>
    <property type="match status" value="1"/>
</dbReference>
<organism evidence="4 5">
    <name type="scientific">Erwinia tracheiphila</name>
    <dbReference type="NCBI Taxonomy" id="65700"/>
    <lineage>
        <taxon>Bacteria</taxon>
        <taxon>Pseudomonadati</taxon>
        <taxon>Pseudomonadota</taxon>
        <taxon>Gammaproteobacteria</taxon>
        <taxon>Enterobacterales</taxon>
        <taxon>Erwiniaceae</taxon>
        <taxon>Erwinia</taxon>
    </lineage>
</organism>
<keyword evidence="4" id="KW-0614">Plasmid</keyword>
<keyword evidence="2" id="KW-0812">Transmembrane</keyword>
<dbReference type="Gene3D" id="3.30.1690.10">
    <property type="entry name" value="TcpA-like pilin"/>
    <property type="match status" value="1"/>
</dbReference>
<evidence type="ECO:0000313" key="4">
    <source>
        <dbReference type="EMBL" id="AXF78994.1"/>
    </source>
</evidence>
<dbReference type="Pfam" id="PF08805">
    <property type="entry name" value="PilS"/>
    <property type="match status" value="1"/>
</dbReference>
<evidence type="ECO:0000256" key="2">
    <source>
        <dbReference type="SAM" id="Phobius"/>
    </source>
</evidence>
<evidence type="ECO:0000256" key="1">
    <source>
        <dbReference type="ARBA" id="ARBA00004370"/>
    </source>
</evidence>
<dbReference type="InterPro" id="IPR014911">
    <property type="entry name" value="PilS_N"/>
</dbReference>
<dbReference type="GO" id="GO:0016020">
    <property type="term" value="C:membrane"/>
    <property type="evidence" value="ECO:0007669"/>
    <property type="project" value="UniProtKB-SubCell"/>
</dbReference>
<evidence type="ECO:0000259" key="3">
    <source>
        <dbReference type="Pfam" id="PF08805"/>
    </source>
</evidence>
<evidence type="ECO:0000313" key="5">
    <source>
        <dbReference type="Proteomes" id="UP000264980"/>
    </source>
</evidence>
<gene>
    <name evidence="4" type="ORF">AV903_26410</name>
</gene>
<reference evidence="4 5" key="1">
    <citation type="submission" date="2016-01" db="EMBL/GenBank/DDBJ databases">
        <authorList>
            <person name="Oliw E.H."/>
        </authorList>
    </citation>
    <scope>NUCLEOTIDE SEQUENCE [LARGE SCALE GENOMIC DNA]</scope>
    <source>
        <strain evidence="4 5">MDcuke</strain>
        <plasmid evidence="4 5">unnamed1</plasmid>
    </source>
</reference>
<comment type="subcellular location">
    <subcellularLocation>
        <location evidence="1">Membrane</location>
    </subcellularLocation>
</comment>
<dbReference type="AlphaFoldDB" id="A0A345CZX7"/>
<feature type="domain" description="Type 4 secretion system PilS N-terminal" evidence="3">
    <location>
        <begin position="48"/>
        <end position="196"/>
    </location>
</feature>
<feature type="transmembrane region" description="Helical" evidence="2">
    <location>
        <begin position="20"/>
        <end position="38"/>
    </location>
</feature>
<protein>
    <submittedName>
        <fullName evidence="4">Prepilin</fullName>
    </submittedName>
</protein>
<sequence length="197" mass="20459">MKNSASQALQRPVHRGVLSIELVIILAVIVIMVIYIFANSGSLFRKNDTTMELGNAQEIMTQTRTLLKTQGGYEFSDAARMTGTLVQFGGVPNSMTLVGDKSNGSATVINTWGGSVTVQAEASSGGNKTGFSLTYGSVPQEACVTMATKMSQTTVVSETSINGTATVGAVTAANAGSQCQADTGSNGNNTLKFKSNT</sequence>
<dbReference type="InterPro" id="IPR045584">
    <property type="entry name" value="Pilin-like"/>
</dbReference>
<dbReference type="RefSeq" id="WP_233480925.1">
    <property type="nucleotide sequence ID" value="NZ_CP013971.1"/>
</dbReference>
<dbReference type="Proteomes" id="UP000264980">
    <property type="component" value="Plasmid unnamed1"/>
</dbReference>
<dbReference type="EMBL" id="CP013971">
    <property type="protein sequence ID" value="AXF78994.1"/>
    <property type="molecule type" value="Genomic_DNA"/>
</dbReference>
<proteinExistence type="predicted"/>
<keyword evidence="2" id="KW-1133">Transmembrane helix</keyword>
<name>A0A345CZX7_9GAMM</name>
<accession>A0A345CZX7</accession>
<geneLocation type="plasmid" evidence="4 5">
    <name>unnamed1</name>
</geneLocation>